<dbReference type="InParanoid" id="A0A3Q7HMD4"/>
<dbReference type="Pfam" id="PF03004">
    <property type="entry name" value="Transposase_24"/>
    <property type="match status" value="1"/>
</dbReference>
<proteinExistence type="predicted"/>
<dbReference type="PANTHER" id="PTHR33144">
    <property type="entry name" value="OS10G0409366 PROTEIN-RELATED"/>
    <property type="match status" value="1"/>
</dbReference>
<sequence>MLGFMEHKIVIDNHRRANAWIGAQNHSQKFGNRFKKKIRIVLILETNFGEPDNNVGTSNRISDVDLRWSREDVPGDVIDMPTHDQHSENMEEDYMDTLEEDEEFDDVDSDWMLVVMKQRVSSRIRNRKARATVPAGTLTSLSPPLKKDKEVKQRCYLYMEGISAVGPSNDVVIELSSFLGTLARNETLCPLNIEKWKLMDTIDDMWDYTKKKYDILEISVRWTLKTGQESWRRSKFDLKEHHFDAYANDQIRMENKPADVPTSQFKELLKYWNLEKFQKMSKTNSENRKKLKNPHTVGKKSFALVLNDLAEMKNIEMQQKEDGNETIDAFSFVMGSEHPGRLRLY</sequence>
<dbReference type="STRING" id="4081.A0A3Q7HMD4"/>
<protein>
    <submittedName>
        <fullName evidence="1">Uncharacterized protein</fullName>
    </submittedName>
</protein>
<name>A0A3Q7HMD4_SOLLC</name>
<dbReference type="EnsemblPlants" id="Solyc08g016677.1.1">
    <property type="protein sequence ID" value="Solyc08g016677.1.1"/>
    <property type="gene ID" value="Solyc08g016677.1"/>
</dbReference>
<keyword evidence="2" id="KW-1185">Reference proteome</keyword>
<evidence type="ECO:0000313" key="1">
    <source>
        <dbReference type="EnsemblPlants" id="Solyc08g016677.1.1"/>
    </source>
</evidence>
<organism evidence="1">
    <name type="scientific">Solanum lycopersicum</name>
    <name type="common">Tomato</name>
    <name type="synonym">Lycopersicon esculentum</name>
    <dbReference type="NCBI Taxonomy" id="4081"/>
    <lineage>
        <taxon>Eukaryota</taxon>
        <taxon>Viridiplantae</taxon>
        <taxon>Streptophyta</taxon>
        <taxon>Embryophyta</taxon>
        <taxon>Tracheophyta</taxon>
        <taxon>Spermatophyta</taxon>
        <taxon>Magnoliopsida</taxon>
        <taxon>eudicotyledons</taxon>
        <taxon>Gunneridae</taxon>
        <taxon>Pentapetalae</taxon>
        <taxon>asterids</taxon>
        <taxon>lamiids</taxon>
        <taxon>Solanales</taxon>
        <taxon>Solanaceae</taxon>
        <taxon>Solanoideae</taxon>
        <taxon>Solaneae</taxon>
        <taxon>Solanum</taxon>
        <taxon>Solanum subgen. Lycopersicon</taxon>
    </lineage>
</organism>
<dbReference type="InterPro" id="IPR004252">
    <property type="entry name" value="Probable_transposase_24"/>
</dbReference>
<reference evidence="1" key="2">
    <citation type="submission" date="2019-01" db="UniProtKB">
        <authorList>
            <consortium name="EnsemblPlants"/>
        </authorList>
    </citation>
    <scope>IDENTIFICATION</scope>
    <source>
        <strain evidence="1">cv. Heinz 1706</strain>
    </source>
</reference>
<dbReference type="AlphaFoldDB" id="A0A3Q7HMD4"/>
<dbReference type="Gramene" id="Solyc08g016677.1.1">
    <property type="protein sequence ID" value="Solyc08g016677.1.1"/>
    <property type="gene ID" value="Solyc08g016677.1"/>
</dbReference>
<dbReference type="PANTHER" id="PTHR33144:SF35">
    <property type="entry name" value="TRANSPOSASE, PTTA_EN_SPM, PLANT-RELATED"/>
    <property type="match status" value="1"/>
</dbReference>
<accession>A0A3Q7HMD4</accession>
<evidence type="ECO:0000313" key="2">
    <source>
        <dbReference type="Proteomes" id="UP000004994"/>
    </source>
</evidence>
<dbReference type="Proteomes" id="UP000004994">
    <property type="component" value="Chromosome 8"/>
</dbReference>
<reference evidence="1" key="1">
    <citation type="journal article" date="2012" name="Nature">
        <title>The tomato genome sequence provides insights into fleshy fruit evolution.</title>
        <authorList>
            <consortium name="Tomato Genome Consortium"/>
        </authorList>
    </citation>
    <scope>NUCLEOTIDE SEQUENCE [LARGE SCALE GENOMIC DNA]</scope>
    <source>
        <strain evidence="1">cv. Heinz 1706</strain>
    </source>
</reference>